<keyword evidence="2" id="KW-1185">Reference proteome</keyword>
<sequence length="161" mass="18642">MDSTIINCAVGVTMFLINDVNESDSSESSIWSSDDYYSNEEYENSLSISDLEILYSVLMVNETRGETIFKEKITDFVERVIPGYTRRVFKEHFRMFPETFEVVLQLIGSGLRAINTLPGRKLISTEKQLLIAIWFMSTPSIFLIGLYRRNLELEKQLHSEH</sequence>
<accession>A0A6I9X9D7</accession>
<keyword evidence="1" id="KW-0812">Transmembrane</keyword>
<dbReference type="AlphaFoldDB" id="A0A6I9X9D7"/>
<keyword evidence="1" id="KW-0472">Membrane</keyword>
<reference evidence="3" key="1">
    <citation type="submission" date="2025-08" db="UniProtKB">
        <authorList>
            <consortium name="RefSeq"/>
        </authorList>
    </citation>
    <scope>IDENTIFICATION</scope>
</reference>
<name>A0A6I9X9D7_9HYME</name>
<dbReference type="OrthoDB" id="7533242at2759"/>
<organism evidence="2 3">
    <name type="scientific">Pogonomyrmex barbatus</name>
    <name type="common">red harvester ant</name>
    <dbReference type="NCBI Taxonomy" id="144034"/>
    <lineage>
        <taxon>Eukaryota</taxon>
        <taxon>Metazoa</taxon>
        <taxon>Ecdysozoa</taxon>
        <taxon>Arthropoda</taxon>
        <taxon>Hexapoda</taxon>
        <taxon>Insecta</taxon>
        <taxon>Pterygota</taxon>
        <taxon>Neoptera</taxon>
        <taxon>Endopterygota</taxon>
        <taxon>Hymenoptera</taxon>
        <taxon>Apocrita</taxon>
        <taxon>Aculeata</taxon>
        <taxon>Formicoidea</taxon>
        <taxon>Formicidae</taxon>
        <taxon>Myrmicinae</taxon>
        <taxon>Pogonomyrmex</taxon>
    </lineage>
</organism>
<evidence type="ECO:0000256" key="1">
    <source>
        <dbReference type="SAM" id="Phobius"/>
    </source>
</evidence>
<dbReference type="KEGG" id="pbar:105429787"/>
<dbReference type="Proteomes" id="UP000504615">
    <property type="component" value="Unplaced"/>
</dbReference>
<proteinExistence type="predicted"/>
<feature type="transmembrane region" description="Helical" evidence="1">
    <location>
        <begin position="129"/>
        <end position="147"/>
    </location>
</feature>
<protein>
    <submittedName>
        <fullName evidence="3">Uncharacterized protein LOC105429787</fullName>
    </submittedName>
</protein>
<dbReference type="RefSeq" id="XP_011641266.1">
    <property type="nucleotide sequence ID" value="XM_011642964.2"/>
</dbReference>
<keyword evidence="1" id="KW-1133">Transmembrane helix</keyword>
<gene>
    <name evidence="3" type="primary">LOC105429787</name>
</gene>
<evidence type="ECO:0000313" key="3">
    <source>
        <dbReference type="RefSeq" id="XP_011641266.1"/>
    </source>
</evidence>
<dbReference type="GeneID" id="105429787"/>
<evidence type="ECO:0000313" key="2">
    <source>
        <dbReference type="Proteomes" id="UP000504615"/>
    </source>
</evidence>